<dbReference type="PRINTS" id="PR00474">
    <property type="entry name" value="GLU5KINASE"/>
</dbReference>
<feature type="binding site" evidence="8">
    <location>
        <position position="157"/>
    </location>
    <ligand>
        <name>substrate</name>
    </ligand>
</feature>
<evidence type="ECO:0000256" key="8">
    <source>
        <dbReference type="HAMAP-Rule" id="MF_00456"/>
    </source>
</evidence>
<dbReference type="Gene3D" id="3.40.1160.10">
    <property type="entry name" value="Acetylglutamate kinase-like"/>
    <property type="match status" value="1"/>
</dbReference>
<dbReference type="NCBIfam" id="TIGR01027">
    <property type="entry name" value="proB"/>
    <property type="match status" value="1"/>
</dbReference>
<dbReference type="InterPro" id="IPR005715">
    <property type="entry name" value="Glu_5kinase/COase_Synthase"/>
</dbReference>
<dbReference type="SMART" id="SM00359">
    <property type="entry name" value="PUA"/>
    <property type="match status" value="1"/>
</dbReference>
<dbReference type="EMBL" id="CP065383">
    <property type="protein sequence ID" value="QPM69491.1"/>
    <property type="molecule type" value="Genomic_DNA"/>
</dbReference>
<keyword evidence="11" id="KW-1185">Reference proteome</keyword>
<dbReference type="GO" id="GO:0004349">
    <property type="term" value="F:glutamate 5-kinase activity"/>
    <property type="evidence" value="ECO:0007669"/>
    <property type="project" value="UniProtKB-UniRule"/>
</dbReference>
<evidence type="ECO:0000256" key="5">
    <source>
        <dbReference type="ARBA" id="ARBA00022741"/>
    </source>
</evidence>
<proteinExistence type="inferred from homology"/>
<dbReference type="InterPro" id="IPR036974">
    <property type="entry name" value="PUA_sf"/>
</dbReference>
<dbReference type="InterPro" id="IPR015947">
    <property type="entry name" value="PUA-like_sf"/>
</dbReference>
<dbReference type="Gene3D" id="2.30.130.10">
    <property type="entry name" value="PUA domain"/>
    <property type="match status" value="1"/>
</dbReference>
<keyword evidence="3 8" id="KW-0641">Proline biosynthesis</keyword>
<dbReference type="HAMAP" id="MF_00456">
    <property type="entry name" value="ProB"/>
    <property type="match status" value="1"/>
</dbReference>
<evidence type="ECO:0000313" key="11">
    <source>
        <dbReference type="Proteomes" id="UP000594463"/>
    </source>
</evidence>
<evidence type="ECO:0000256" key="4">
    <source>
        <dbReference type="ARBA" id="ARBA00022679"/>
    </source>
</evidence>
<evidence type="ECO:0000256" key="1">
    <source>
        <dbReference type="ARBA" id="ARBA00022490"/>
    </source>
</evidence>
<evidence type="ECO:0000256" key="3">
    <source>
        <dbReference type="ARBA" id="ARBA00022650"/>
    </source>
</evidence>
<feature type="domain" description="PUA" evidence="9">
    <location>
        <begin position="297"/>
        <end position="380"/>
    </location>
</feature>
<dbReference type="Pfam" id="PF01472">
    <property type="entry name" value="PUA"/>
    <property type="match status" value="1"/>
</dbReference>
<keyword evidence="2 8" id="KW-0028">Amino-acid biosynthesis</keyword>
<dbReference type="Proteomes" id="UP000594463">
    <property type="component" value="Chromosome"/>
</dbReference>
<feature type="binding site" evidence="8">
    <location>
        <position position="31"/>
    </location>
    <ligand>
        <name>ATP</name>
        <dbReference type="ChEBI" id="CHEBI:30616"/>
    </ligand>
</feature>
<reference evidence="10 11" key="1">
    <citation type="journal article" date="2021" name="Nat. Commun.">
        <title>Isolation of a member of the candidate phylum Atribacteria reveals a unique cell membrane structure.</title>
        <authorList>
            <person name="Taiki K."/>
            <person name="Nobu M.K."/>
            <person name="Kusada H."/>
            <person name="Meng X.-Y."/>
            <person name="Hosoki N."/>
            <person name="Uematsu K."/>
            <person name="Yoshioka H."/>
            <person name="Kamagata Y."/>
            <person name="Tamaki H."/>
        </authorList>
    </citation>
    <scope>NUCLEOTIDE SEQUENCE [LARGE SCALE GENOMIC DNA]</scope>
    <source>
        <strain evidence="10 11">RT761</strain>
    </source>
</reference>
<dbReference type="KEGG" id="alam:RT761_02724"/>
<dbReference type="UniPathway" id="UPA00098">
    <property type="reaction ID" value="UER00359"/>
</dbReference>
<dbReference type="CDD" id="cd21157">
    <property type="entry name" value="PUA_G5K"/>
    <property type="match status" value="1"/>
</dbReference>
<dbReference type="InterPro" id="IPR011529">
    <property type="entry name" value="Glu_5kinase"/>
</dbReference>
<dbReference type="SUPFAM" id="SSF53633">
    <property type="entry name" value="Carbamate kinase-like"/>
    <property type="match status" value="1"/>
</dbReference>
<dbReference type="Pfam" id="PF00696">
    <property type="entry name" value="AA_kinase"/>
    <property type="match status" value="1"/>
</dbReference>
<dbReference type="InterPro" id="IPR001057">
    <property type="entry name" value="Glu/AcGlu_kinase"/>
</dbReference>
<feature type="binding site" evidence="8">
    <location>
        <position position="169"/>
    </location>
    <ligand>
        <name>substrate</name>
    </ligand>
</feature>
<evidence type="ECO:0000313" key="10">
    <source>
        <dbReference type="EMBL" id="QPM69491.1"/>
    </source>
</evidence>
<feature type="binding site" evidence="8">
    <location>
        <position position="70"/>
    </location>
    <ligand>
        <name>substrate</name>
    </ligand>
</feature>
<protein>
    <recommendedName>
        <fullName evidence="8">Glutamate 5-kinase</fullName>
        <ecNumber evidence="8">2.7.2.11</ecNumber>
    </recommendedName>
    <alternativeName>
        <fullName evidence="8">Gamma-glutamyl kinase</fullName>
        <shortName evidence="8">GK</shortName>
    </alternativeName>
</protein>
<comment type="subcellular location">
    <subcellularLocation>
        <location evidence="8">Cytoplasm</location>
    </subcellularLocation>
</comment>
<dbReference type="CDD" id="cd04242">
    <property type="entry name" value="AAK_G5K_ProB"/>
    <property type="match status" value="1"/>
</dbReference>
<name>A0A7T1AP36_ATRLM</name>
<dbReference type="EC" id="2.7.2.11" evidence="8"/>
<evidence type="ECO:0000256" key="2">
    <source>
        <dbReference type="ARBA" id="ARBA00022605"/>
    </source>
</evidence>
<dbReference type="InterPro" id="IPR041739">
    <property type="entry name" value="G5K_ProB"/>
</dbReference>
<dbReference type="GO" id="GO:0005524">
    <property type="term" value="F:ATP binding"/>
    <property type="evidence" value="ECO:0007669"/>
    <property type="project" value="UniProtKB-KW"/>
</dbReference>
<feature type="binding site" evidence="8">
    <location>
        <begin position="231"/>
        <end position="237"/>
    </location>
    <ligand>
        <name>ATP</name>
        <dbReference type="ChEBI" id="CHEBI:30616"/>
    </ligand>
</feature>
<comment type="pathway">
    <text evidence="8">Amino-acid biosynthesis; L-proline biosynthesis; L-glutamate 5-semialdehyde from L-glutamate: step 1/2.</text>
</comment>
<comment type="similarity">
    <text evidence="8">Belongs to the glutamate 5-kinase family.</text>
</comment>
<dbReference type="InterPro" id="IPR001048">
    <property type="entry name" value="Asp/Glu/Uridylate_kinase"/>
</dbReference>
<evidence type="ECO:0000256" key="6">
    <source>
        <dbReference type="ARBA" id="ARBA00022777"/>
    </source>
</evidence>
<dbReference type="GO" id="GO:0003723">
    <property type="term" value="F:RNA binding"/>
    <property type="evidence" value="ECO:0007669"/>
    <property type="project" value="InterPro"/>
</dbReference>
<dbReference type="RefSeq" id="WP_218111967.1">
    <property type="nucleotide sequence ID" value="NZ_CP065383.1"/>
</dbReference>
<evidence type="ECO:0000259" key="9">
    <source>
        <dbReference type="SMART" id="SM00359"/>
    </source>
</evidence>
<dbReference type="SUPFAM" id="SSF88697">
    <property type="entry name" value="PUA domain-like"/>
    <property type="match status" value="1"/>
</dbReference>
<dbReference type="PROSITE" id="PS00902">
    <property type="entry name" value="GLUTAMATE_5_KINASE"/>
    <property type="match status" value="1"/>
</dbReference>
<dbReference type="AlphaFoldDB" id="A0A7T1AP36"/>
<dbReference type="InterPro" id="IPR002478">
    <property type="entry name" value="PUA"/>
</dbReference>
<dbReference type="PANTHER" id="PTHR43654">
    <property type="entry name" value="GLUTAMATE 5-KINASE"/>
    <property type="match status" value="1"/>
</dbReference>
<dbReference type="GO" id="GO:0005829">
    <property type="term" value="C:cytosol"/>
    <property type="evidence" value="ECO:0007669"/>
    <property type="project" value="TreeGrafter"/>
</dbReference>
<dbReference type="PIRSF" id="PIRSF000729">
    <property type="entry name" value="GK"/>
    <property type="match status" value="1"/>
</dbReference>
<keyword evidence="5 8" id="KW-0547">Nucleotide-binding</keyword>
<keyword evidence="7 8" id="KW-0067">ATP-binding</keyword>
<dbReference type="FunFam" id="3.40.1160.10:FF:000018">
    <property type="entry name" value="Glutamate 5-kinase"/>
    <property type="match status" value="1"/>
</dbReference>
<sequence>MKPIKPIPNEKLNKPMKRIDFIENSQVVVIKVGSSLLVKNYILEISRLEELAQSIHQLRQRGKKVILVTSGAMACGMSRLGLKRKRNDIPFKQALAAVGQGILMQNYCQVFSRIGIPVAQILLAPEDVHNRHKYLNARNTFQTLLDYNVLPIVNENDTVAIAELKFGDNDRLSALVASLINAQLLIILSDIEGLFTSDPKKNSKALLIKEVERVDDNIEKMAGREGSNISTGGMKSKIMAGRMATFSGIGVILALGKDFSVIQRIFAGEEVGTFFYPQTKVLKNRKRWIAFGMMARGRVFIDKGAYSALMRNKSLLPAGIKAVEGIFDSGDCIEVVNEEGQSVAKGLVNFSSTELKKIRGLHTTELQEVFFDQEISVEVIHVDNLVLFNRGGEKRWLKI</sequence>
<dbReference type="PANTHER" id="PTHR43654:SF1">
    <property type="entry name" value="ISOPENTENYL PHOSPHATE KINASE"/>
    <property type="match status" value="1"/>
</dbReference>
<feature type="binding site" evidence="8">
    <location>
        <begin position="189"/>
        <end position="190"/>
    </location>
    <ligand>
        <name>ATP</name>
        <dbReference type="ChEBI" id="CHEBI:30616"/>
    </ligand>
</feature>
<keyword evidence="4 8" id="KW-0808">Transferase</keyword>
<dbReference type="InterPro" id="IPR036393">
    <property type="entry name" value="AceGlu_kinase-like_sf"/>
</dbReference>
<gene>
    <name evidence="8 10" type="primary">proB</name>
    <name evidence="10" type="ORF">RT761_02724</name>
</gene>
<evidence type="ECO:0000256" key="7">
    <source>
        <dbReference type="ARBA" id="ARBA00022840"/>
    </source>
</evidence>
<dbReference type="InterPro" id="IPR019797">
    <property type="entry name" value="Glutamate_5-kinase_CS"/>
</dbReference>
<comment type="function">
    <text evidence="8">Catalyzes the transfer of a phosphate group to glutamate to form L-glutamate 5-phosphate.</text>
</comment>
<comment type="catalytic activity">
    <reaction evidence="8">
        <text>L-glutamate + ATP = L-glutamyl 5-phosphate + ADP</text>
        <dbReference type="Rhea" id="RHEA:14877"/>
        <dbReference type="ChEBI" id="CHEBI:29985"/>
        <dbReference type="ChEBI" id="CHEBI:30616"/>
        <dbReference type="ChEBI" id="CHEBI:58274"/>
        <dbReference type="ChEBI" id="CHEBI:456216"/>
        <dbReference type="EC" id="2.7.2.11"/>
    </reaction>
</comment>
<dbReference type="PROSITE" id="PS50890">
    <property type="entry name" value="PUA"/>
    <property type="match status" value="1"/>
</dbReference>
<dbReference type="GO" id="GO:0055129">
    <property type="term" value="P:L-proline biosynthetic process"/>
    <property type="evidence" value="ECO:0007669"/>
    <property type="project" value="UniProtKB-UniRule"/>
</dbReference>
<organism evidence="10 11">
    <name type="scientific">Atribacter laminatus</name>
    <dbReference type="NCBI Taxonomy" id="2847778"/>
    <lineage>
        <taxon>Bacteria</taxon>
        <taxon>Pseudomonadati</taxon>
        <taxon>Atribacterota</taxon>
        <taxon>Atribacteria</taxon>
        <taxon>Atribacterales</taxon>
        <taxon>Atribacteraceae</taxon>
        <taxon>Atribacter</taxon>
    </lineage>
</organism>
<accession>A0A7T1AP36</accession>
<keyword evidence="6 8" id="KW-0418">Kinase</keyword>
<keyword evidence="1 8" id="KW-0963">Cytoplasm</keyword>